<name>A0A074YXX4_OPIVI</name>
<feature type="compositionally biased region" description="Basic and acidic residues" evidence="1">
    <location>
        <begin position="65"/>
        <end position="74"/>
    </location>
</feature>
<dbReference type="RefSeq" id="XP_009176738.1">
    <property type="nucleotide sequence ID" value="XM_009178474.1"/>
</dbReference>
<evidence type="ECO:0000256" key="1">
    <source>
        <dbReference type="SAM" id="MobiDB-lite"/>
    </source>
</evidence>
<organism evidence="2 3">
    <name type="scientific">Opisthorchis viverrini</name>
    <name type="common">Southeast Asian liver fluke</name>
    <dbReference type="NCBI Taxonomy" id="6198"/>
    <lineage>
        <taxon>Eukaryota</taxon>
        <taxon>Metazoa</taxon>
        <taxon>Spiralia</taxon>
        <taxon>Lophotrochozoa</taxon>
        <taxon>Platyhelminthes</taxon>
        <taxon>Trematoda</taxon>
        <taxon>Digenea</taxon>
        <taxon>Opisthorchiida</taxon>
        <taxon>Opisthorchiata</taxon>
        <taxon>Opisthorchiidae</taxon>
        <taxon>Opisthorchis</taxon>
    </lineage>
</organism>
<feature type="compositionally biased region" description="Polar residues" evidence="1">
    <location>
        <begin position="47"/>
        <end position="64"/>
    </location>
</feature>
<feature type="region of interest" description="Disordered" evidence="1">
    <location>
        <begin position="1"/>
        <end position="113"/>
    </location>
</feature>
<protein>
    <submittedName>
        <fullName evidence="2">Uncharacterized protein</fullName>
    </submittedName>
</protein>
<evidence type="ECO:0000313" key="2">
    <source>
        <dbReference type="EMBL" id="KER19518.1"/>
    </source>
</evidence>
<dbReference type="EMBL" id="KL597190">
    <property type="protein sequence ID" value="KER19518.1"/>
    <property type="molecule type" value="Genomic_DNA"/>
</dbReference>
<accession>A0A074YXX4</accession>
<dbReference type="KEGG" id="ovi:T265_11736"/>
<reference evidence="2 3" key="1">
    <citation type="submission" date="2013-11" db="EMBL/GenBank/DDBJ databases">
        <title>Opisthorchis viverrini - life in the bile duct.</title>
        <authorList>
            <person name="Young N.D."/>
            <person name="Nagarajan N."/>
            <person name="Lin S.J."/>
            <person name="Korhonen P.K."/>
            <person name="Jex A.R."/>
            <person name="Hall R.S."/>
            <person name="Safavi-Hemami H."/>
            <person name="Kaewkong W."/>
            <person name="Bertrand D."/>
            <person name="Gao S."/>
            <person name="Seet Q."/>
            <person name="Wongkham S."/>
            <person name="Teh B.T."/>
            <person name="Wongkham C."/>
            <person name="Intapan P.M."/>
            <person name="Maleewong W."/>
            <person name="Yang X."/>
            <person name="Hu M."/>
            <person name="Wang Z."/>
            <person name="Hofmann A."/>
            <person name="Sternberg P.W."/>
            <person name="Tan P."/>
            <person name="Wang J."/>
            <person name="Gasser R.B."/>
        </authorList>
    </citation>
    <scope>NUCLEOTIDE SEQUENCE [LARGE SCALE GENOMIC DNA]</scope>
</reference>
<feature type="compositionally biased region" description="Polar residues" evidence="1">
    <location>
        <begin position="75"/>
        <end position="95"/>
    </location>
</feature>
<dbReference type="Proteomes" id="UP000054324">
    <property type="component" value="Unassembled WGS sequence"/>
</dbReference>
<sequence length="113" mass="12836">MHTHSQGKAKSLSDVGDGSYREGFMIREIPPFEEDHRSVVEEKTAETNRLQTPIETLLNTSSAHETYETSDKKGSQPQQPHLTTINCQNQPTDVTAQKRIVPKKTPEPQYHHK</sequence>
<feature type="compositionally biased region" description="Basic and acidic residues" evidence="1">
    <location>
        <begin position="104"/>
        <end position="113"/>
    </location>
</feature>
<evidence type="ECO:0000313" key="3">
    <source>
        <dbReference type="Proteomes" id="UP000054324"/>
    </source>
</evidence>
<gene>
    <name evidence="2" type="ORF">T265_11736</name>
</gene>
<feature type="compositionally biased region" description="Basic and acidic residues" evidence="1">
    <location>
        <begin position="33"/>
        <end position="46"/>
    </location>
</feature>
<proteinExistence type="predicted"/>
<dbReference type="AlphaFoldDB" id="A0A074YXX4"/>
<dbReference type="GeneID" id="20325904"/>
<keyword evidence="3" id="KW-1185">Reference proteome</keyword>
<dbReference type="CTD" id="20325904"/>